<keyword evidence="2" id="KW-1185">Reference proteome</keyword>
<dbReference type="EMBL" id="MCFL01000020">
    <property type="protein sequence ID" value="ORZ35760.1"/>
    <property type="molecule type" value="Genomic_DNA"/>
</dbReference>
<comment type="caution">
    <text evidence="1">The sequence shown here is derived from an EMBL/GenBank/DDBJ whole genome shotgun (WGS) entry which is preliminary data.</text>
</comment>
<evidence type="ECO:0000313" key="1">
    <source>
        <dbReference type="EMBL" id="ORZ35760.1"/>
    </source>
</evidence>
<protein>
    <submittedName>
        <fullName evidence="1">Uncharacterized protein</fullName>
    </submittedName>
</protein>
<evidence type="ECO:0000313" key="2">
    <source>
        <dbReference type="Proteomes" id="UP000193411"/>
    </source>
</evidence>
<gene>
    <name evidence="1" type="ORF">BCR44DRAFT_195518</name>
</gene>
<accession>A0A1Y2HME1</accession>
<dbReference type="AlphaFoldDB" id="A0A1Y2HME1"/>
<organism evidence="1 2">
    <name type="scientific">Catenaria anguillulae PL171</name>
    <dbReference type="NCBI Taxonomy" id="765915"/>
    <lineage>
        <taxon>Eukaryota</taxon>
        <taxon>Fungi</taxon>
        <taxon>Fungi incertae sedis</taxon>
        <taxon>Blastocladiomycota</taxon>
        <taxon>Blastocladiomycetes</taxon>
        <taxon>Blastocladiales</taxon>
        <taxon>Catenariaceae</taxon>
        <taxon>Catenaria</taxon>
    </lineage>
</organism>
<proteinExistence type="predicted"/>
<name>A0A1Y2HME1_9FUNG</name>
<reference evidence="1 2" key="1">
    <citation type="submission" date="2016-07" db="EMBL/GenBank/DDBJ databases">
        <title>Pervasive Adenine N6-methylation of Active Genes in Fungi.</title>
        <authorList>
            <consortium name="DOE Joint Genome Institute"/>
            <person name="Mondo S.J."/>
            <person name="Dannebaum R.O."/>
            <person name="Kuo R.C."/>
            <person name="Labutti K."/>
            <person name="Haridas S."/>
            <person name="Kuo A."/>
            <person name="Salamov A."/>
            <person name="Ahrendt S.R."/>
            <person name="Lipzen A."/>
            <person name="Sullivan W."/>
            <person name="Andreopoulos W.B."/>
            <person name="Clum A."/>
            <person name="Lindquist E."/>
            <person name="Daum C."/>
            <person name="Ramamoorthy G.K."/>
            <person name="Gryganskyi A."/>
            <person name="Culley D."/>
            <person name="Magnuson J.K."/>
            <person name="James T.Y."/>
            <person name="O'Malley M.A."/>
            <person name="Stajich J.E."/>
            <person name="Spatafora J.W."/>
            <person name="Visel A."/>
            <person name="Grigoriev I.V."/>
        </authorList>
    </citation>
    <scope>NUCLEOTIDE SEQUENCE [LARGE SCALE GENOMIC DNA]</scope>
    <source>
        <strain evidence="1 2">PL171</strain>
    </source>
</reference>
<dbReference type="Proteomes" id="UP000193411">
    <property type="component" value="Unassembled WGS sequence"/>
</dbReference>
<sequence>MSDGVSQGKANSSNFVKPHAEVIVRALSALGNANVSAILDAAGLDDEICKPIFPALIRPPSTIALTLIWHMRSFQEPAISCRPTNRTRCTFPYAAIWRVLTTFVSRTALERPCNRYACSAGATCTNGECTRGCSPVPHINGPIKFIHDAALEFLPVLLWCVAPASYIHQYGGFHVGSVWSRAGHTNLLVPGCPTCYMESALLPLQALLHMFRSQESIFIVITNPMDPNVNSVTGL</sequence>